<dbReference type="InterPro" id="IPR001375">
    <property type="entry name" value="Peptidase_S9_cat"/>
</dbReference>
<sequence length="678" mass="75291">MRALRWILIVSFPLSLWAQDRAGLTPLEVARLQMVTAAVFSPDGRYVAYAVSVPADPLQENRPAATHVYVWDLEAGQVVKSFTQASVSEIAFRPGAGTVTFLASIEENEPRSLYELALTPEATPRRLLRHETAVLTYQWAPDGQRVAFVAPARSDTPRTPLPVRPIFYEEVQPQRLGFVHDLQSGRSVPLAVEGSFYLLAWSPDGRQLAASVAPTPLVDDMYMAQQVHVFDPATGAVRLRLANEGKIGAIHWSPDGRWLALKAADHLHDPIDGRLMIASVTEGARPQNVWRDFEGQFEQILWSAPDQLYVLVSVGVEKGLAVIRPDGSGFRYLVAPGIANWVSFDRASNGFVVLVGNTAQHPSELYVWRPGMAAPERLTDHNPWLAEVQLGEQRVVRYRTRDGAYEIEGILMLPVGYQVGQRVPLIVVVHGGPEAHYSNGWLTTYAAPGQMATGRGYAVFYPNYRGSTGRGLAFAMSSQADLAGKEFDDIVDGVDYLIAQGIADAARVGVTGGSYGGYATAWMCTRYAHRFAAGVMFVGISNNLSKWGTSDIPNELYLVHSRTRFWESDAKWLDYLRRSPVYHVDQARTPLLIIHGAEDTRVHPSQSLELYRHLKVRRPELPVRLILYPGEGHGLLRSAARLDYSLRMMGWFDHFLLRGERTLPSLELPSELMEASSP</sequence>
<organism evidence="4">
    <name type="scientific">Rhodothermus marinus</name>
    <name type="common">Rhodothermus obamensis</name>
    <dbReference type="NCBI Taxonomy" id="29549"/>
    <lineage>
        <taxon>Bacteria</taxon>
        <taxon>Pseudomonadati</taxon>
        <taxon>Rhodothermota</taxon>
        <taxon>Rhodothermia</taxon>
        <taxon>Rhodothermales</taxon>
        <taxon>Rhodothermaceae</taxon>
        <taxon>Rhodothermus</taxon>
    </lineage>
</organism>
<dbReference type="GO" id="GO:0006508">
    <property type="term" value="P:proteolysis"/>
    <property type="evidence" value="ECO:0007669"/>
    <property type="project" value="InterPro"/>
</dbReference>
<dbReference type="GO" id="GO:0004252">
    <property type="term" value="F:serine-type endopeptidase activity"/>
    <property type="evidence" value="ECO:0007669"/>
    <property type="project" value="TreeGrafter"/>
</dbReference>
<feature type="chain" id="PRO_5030701603" evidence="2">
    <location>
        <begin position="19"/>
        <end position="678"/>
    </location>
</feature>
<dbReference type="InterPro" id="IPR029058">
    <property type="entry name" value="AB_hydrolase_fold"/>
</dbReference>
<keyword evidence="1" id="KW-0378">Hydrolase</keyword>
<keyword evidence="2" id="KW-0732">Signal</keyword>
<gene>
    <name evidence="4" type="ORF">ENO59_04715</name>
</gene>
<evidence type="ECO:0000259" key="3">
    <source>
        <dbReference type="Pfam" id="PF00326"/>
    </source>
</evidence>
<reference evidence="4" key="1">
    <citation type="journal article" date="2020" name="mSystems">
        <title>Genome- and Community-Level Interaction Insights into Carbon Utilization and Element Cycling Functions of Hydrothermarchaeota in Hydrothermal Sediment.</title>
        <authorList>
            <person name="Zhou Z."/>
            <person name="Liu Y."/>
            <person name="Xu W."/>
            <person name="Pan J."/>
            <person name="Luo Z.H."/>
            <person name="Li M."/>
        </authorList>
    </citation>
    <scope>NUCLEOTIDE SEQUENCE [LARGE SCALE GENOMIC DNA]</scope>
    <source>
        <strain evidence="4">SpSt-143</strain>
    </source>
</reference>
<dbReference type="Gene3D" id="2.120.10.30">
    <property type="entry name" value="TolB, C-terminal domain"/>
    <property type="match status" value="2"/>
</dbReference>
<evidence type="ECO:0000256" key="1">
    <source>
        <dbReference type="ARBA" id="ARBA00022801"/>
    </source>
</evidence>
<dbReference type="PANTHER" id="PTHR42776">
    <property type="entry name" value="SERINE PEPTIDASE S9 FAMILY MEMBER"/>
    <property type="match status" value="1"/>
</dbReference>
<dbReference type="InterPro" id="IPR011042">
    <property type="entry name" value="6-blade_b-propeller_TolB-like"/>
</dbReference>
<dbReference type="AlphaFoldDB" id="A0A7V2B008"/>
<evidence type="ECO:0000256" key="2">
    <source>
        <dbReference type="SAM" id="SignalP"/>
    </source>
</evidence>
<evidence type="ECO:0000313" key="4">
    <source>
        <dbReference type="EMBL" id="HER95802.1"/>
    </source>
</evidence>
<dbReference type="Gene3D" id="3.40.50.1820">
    <property type="entry name" value="alpha/beta hydrolase"/>
    <property type="match status" value="1"/>
</dbReference>
<proteinExistence type="predicted"/>
<name>A0A7V2B008_RHOMR</name>
<comment type="caution">
    <text evidence="4">The sequence shown here is derived from an EMBL/GenBank/DDBJ whole genome shotgun (WGS) entry which is preliminary data.</text>
</comment>
<dbReference type="SUPFAM" id="SSF53474">
    <property type="entry name" value="alpha/beta-Hydrolases"/>
    <property type="match status" value="1"/>
</dbReference>
<dbReference type="PANTHER" id="PTHR42776:SF27">
    <property type="entry name" value="DIPEPTIDYL PEPTIDASE FAMILY MEMBER 6"/>
    <property type="match status" value="1"/>
</dbReference>
<dbReference type="SUPFAM" id="SSF82171">
    <property type="entry name" value="DPP6 N-terminal domain-like"/>
    <property type="match status" value="1"/>
</dbReference>
<dbReference type="EMBL" id="DSGB01000004">
    <property type="protein sequence ID" value="HER95802.1"/>
    <property type="molecule type" value="Genomic_DNA"/>
</dbReference>
<feature type="domain" description="Peptidase S9 prolyl oligopeptidase catalytic" evidence="3">
    <location>
        <begin position="450"/>
        <end position="655"/>
    </location>
</feature>
<protein>
    <submittedName>
        <fullName evidence="4">S9 family peptidase</fullName>
    </submittedName>
</protein>
<dbReference type="Pfam" id="PF00326">
    <property type="entry name" value="Peptidase_S9"/>
    <property type="match status" value="1"/>
</dbReference>
<feature type="signal peptide" evidence="2">
    <location>
        <begin position="1"/>
        <end position="18"/>
    </location>
</feature>
<accession>A0A7V2B008</accession>